<feature type="active site" evidence="6">
    <location>
        <position position="123"/>
    </location>
</feature>
<dbReference type="Pfam" id="PF00817">
    <property type="entry name" value="IMS"/>
    <property type="match status" value="1"/>
</dbReference>
<evidence type="ECO:0000256" key="4">
    <source>
        <dbReference type="ARBA" id="ARBA00022763"/>
    </source>
</evidence>
<comment type="subunit">
    <text evidence="6">Monomer.</text>
</comment>
<keyword evidence="5 6" id="KW-0239">DNA-directed DNA polymerase</keyword>
<dbReference type="GO" id="GO:0003887">
    <property type="term" value="F:DNA-directed DNA polymerase activity"/>
    <property type="evidence" value="ECO:0007669"/>
    <property type="project" value="UniProtKB-EC"/>
</dbReference>
<dbReference type="SUPFAM" id="SSF56672">
    <property type="entry name" value="DNA/RNA polymerases"/>
    <property type="match status" value="1"/>
</dbReference>
<dbReference type="Gene3D" id="3.30.1490.100">
    <property type="entry name" value="DNA polymerase, Y-family, little finger domain"/>
    <property type="match status" value="1"/>
</dbReference>
<dbReference type="InterPro" id="IPR022880">
    <property type="entry name" value="DNApol_IV"/>
</dbReference>
<dbReference type="PANTHER" id="PTHR11076">
    <property type="entry name" value="DNA REPAIR POLYMERASE UMUC / TRANSFERASE FAMILY MEMBER"/>
    <property type="match status" value="1"/>
</dbReference>
<keyword evidence="6 8" id="KW-0808">Transferase</keyword>
<evidence type="ECO:0000259" key="7">
    <source>
        <dbReference type="PROSITE" id="PS50173"/>
    </source>
</evidence>
<dbReference type="RefSeq" id="WP_271340891.1">
    <property type="nucleotide sequence ID" value="NZ_JAQKAB010000006.1"/>
</dbReference>
<keyword evidence="6" id="KW-0235">DNA replication</keyword>
<dbReference type="InterPro" id="IPR043128">
    <property type="entry name" value="Rev_trsase/Diguanyl_cyclase"/>
</dbReference>
<feature type="binding site" evidence="6">
    <location>
        <position position="122"/>
    </location>
    <ligand>
        <name>Mg(2+)</name>
        <dbReference type="ChEBI" id="CHEBI:18420"/>
    </ligand>
</feature>
<evidence type="ECO:0000313" key="8">
    <source>
        <dbReference type="EMBL" id="MDA7027034.1"/>
    </source>
</evidence>
<comment type="catalytic activity">
    <reaction evidence="6">
        <text>DNA(n) + a 2'-deoxyribonucleoside 5'-triphosphate = DNA(n+1) + diphosphate</text>
        <dbReference type="Rhea" id="RHEA:22508"/>
        <dbReference type="Rhea" id="RHEA-COMP:17339"/>
        <dbReference type="Rhea" id="RHEA-COMP:17340"/>
        <dbReference type="ChEBI" id="CHEBI:33019"/>
        <dbReference type="ChEBI" id="CHEBI:61560"/>
        <dbReference type="ChEBI" id="CHEBI:173112"/>
        <dbReference type="EC" id="2.7.7.7"/>
    </reaction>
</comment>
<comment type="similarity">
    <text evidence="1 6">Belongs to the DNA polymerase type-Y family.</text>
</comment>
<dbReference type="Pfam" id="PF11798">
    <property type="entry name" value="IMS_HHH"/>
    <property type="match status" value="1"/>
</dbReference>
<dbReference type="InterPro" id="IPR017961">
    <property type="entry name" value="DNA_pol_Y-fam_little_finger"/>
</dbReference>
<keyword evidence="4 6" id="KW-0227">DNA damage</keyword>
<keyword evidence="6" id="KW-0963">Cytoplasm</keyword>
<feature type="site" description="Substrate discrimination" evidence="6">
    <location>
        <position position="31"/>
    </location>
</feature>
<dbReference type="NCBIfam" id="NF002492">
    <property type="entry name" value="PRK01810.1"/>
    <property type="match status" value="1"/>
</dbReference>
<protein>
    <recommendedName>
        <fullName evidence="6">DNA polymerase IV</fullName>
        <shortName evidence="6">Pol IV</shortName>
        <ecNumber evidence="6">2.7.7.7</ecNumber>
    </recommendedName>
</protein>
<keyword evidence="3 6" id="KW-0548">Nucleotidyltransferase</keyword>
<keyword evidence="9" id="KW-1185">Reference proteome</keyword>
<evidence type="ECO:0000256" key="1">
    <source>
        <dbReference type="ARBA" id="ARBA00010945"/>
    </source>
</evidence>
<dbReference type="InterPro" id="IPR043502">
    <property type="entry name" value="DNA/RNA_pol_sf"/>
</dbReference>
<dbReference type="InterPro" id="IPR036775">
    <property type="entry name" value="DNA_pol_Y-fam_lit_finger_sf"/>
</dbReference>
<dbReference type="Pfam" id="PF11799">
    <property type="entry name" value="IMS_C"/>
    <property type="match status" value="1"/>
</dbReference>
<dbReference type="HAMAP" id="MF_01113">
    <property type="entry name" value="DNApol_IV"/>
    <property type="match status" value="1"/>
</dbReference>
<comment type="function">
    <text evidence="6">Poorly processive, error-prone DNA polymerase involved in untargeted mutagenesis. Copies undamaged DNA at stalled replication forks, which arise in vivo from mismatched or misaligned primer ends. These misaligned primers can be extended by PolIV. Exhibits no 3'-5' exonuclease (proofreading) activity. May be involved in translesional synthesis, in conjunction with the beta clamp from PolIII.</text>
</comment>
<keyword evidence="6" id="KW-0460">Magnesium</keyword>
<organism evidence="8 9">
    <name type="scientific">Bacillus changyiensis</name>
    <dbReference type="NCBI Taxonomy" id="3004103"/>
    <lineage>
        <taxon>Bacteria</taxon>
        <taxon>Bacillati</taxon>
        <taxon>Bacillota</taxon>
        <taxon>Bacilli</taxon>
        <taxon>Bacillales</taxon>
        <taxon>Bacillaceae</taxon>
        <taxon>Bacillus</taxon>
    </lineage>
</organism>
<gene>
    <name evidence="6" type="primary">dinB</name>
    <name evidence="8" type="ORF">PJ311_10480</name>
</gene>
<dbReference type="Gene3D" id="1.10.150.20">
    <property type="entry name" value="5' to 3' exonuclease, C-terminal subdomain"/>
    <property type="match status" value="1"/>
</dbReference>
<dbReference type="InterPro" id="IPR050116">
    <property type="entry name" value="DNA_polymerase-Y"/>
</dbReference>
<comment type="caution">
    <text evidence="8">The sequence shown here is derived from an EMBL/GenBank/DDBJ whole genome shotgun (WGS) entry which is preliminary data.</text>
</comment>
<dbReference type="Gene3D" id="3.40.1170.60">
    <property type="match status" value="1"/>
</dbReference>
<reference evidence="8 9" key="1">
    <citation type="submission" date="2023-01" db="EMBL/GenBank/DDBJ databases">
        <title>Bacillus changyiensis sp. nov., isolated from a coastal deposit.</title>
        <authorList>
            <person name="Xiao G."/>
            <person name="Lai Q."/>
            <person name="Hu Z."/>
            <person name="Shao Z."/>
        </authorList>
    </citation>
    <scope>NUCLEOTIDE SEQUENCE [LARGE SCALE GENOMIC DNA]</scope>
    <source>
        <strain evidence="8 9">CLL-7-23</strain>
    </source>
</reference>
<dbReference type="PROSITE" id="PS50173">
    <property type="entry name" value="UMUC"/>
    <property type="match status" value="1"/>
</dbReference>
<keyword evidence="2 6" id="KW-0515">Mutator protein</keyword>
<feature type="domain" description="UmuC" evidence="7">
    <location>
        <begin position="22"/>
        <end position="203"/>
    </location>
</feature>
<accession>A0ABT4X422</accession>
<dbReference type="NCBIfam" id="NF002677">
    <property type="entry name" value="PRK02406.1"/>
    <property type="match status" value="1"/>
</dbReference>
<evidence type="ECO:0000313" key="9">
    <source>
        <dbReference type="Proteomes" id="UP001211894"/>
    </source>
</evidence>
<dbReference type="Gene3D" id="3.30.70.270">
    <property type="match status" value="1"/>
</dbReference>
<dbReference type="CDD" id="cd03586">
    <property type="entry name" value="PolY_Pol_IV_kappa"/>
    <property type="match status" value="1"/>
</dbReference>
<keyword evidence="6" id="KW-0479">Metal-binding</keyword>
<dbReference type="InterPro" id="IPR024728">
    <property type="entry name" value="PolY_HhH_motif"/>
</dbReference>
<comment type="cofactor">
    <cofactor evidence="6">
        <name>Mg(2+)</name>
        <dbReference type="ChEBI" id="CHEBI:18420"/>
    </cofactor>
    <text evidence="6">Binds 2 magnesium ions per subunit.</text>
</comment>
<dbReference type="Proteomes" id="UP001211894">
    <property type="component" value="Unassembled WGS sequence"/>
</dbReference>
<dbReference type="EMBL" id="JAQKAB010000006">
    <property type="protein sequence ID" value="MDA7027034.1"/>
    <property type="molecule type" value="Genomic_DNA"/>
</dbReference>
<evidence type="ECO:0000256" key="2">
    <source>
        <dbReference type="ARBA" id="ARBA00022457"/>
    </source>
</evidence>
<keyword evidence="6" id="KW-0238">DNA-binding</keyword>
<dbReference type="EC" id="2.7.7.7" evidence="6"/>
<feature type="binding site" evidence="6">
    <location>
        <position position="26"/>
    </location>
    <ligand>
        <name>Mg(2+)</name>
        <dbReference type="ChEBI" id="CHEBI:18420"/>
    </ligand>
</feature>
<evidence type="ECO:0000256" key="3">
    <source>
        <dbReference type="ARBA" id="ARBA00022695"/>
    </source>
</evidence>
<evidence type="ECO:0000256" key="5">
    <source>
        <dbReference type="ARBA" id="ARBA00022932"/>
    </source>
</evidence>
<keyword evidence="6" id="KW-0234">DNA repair</keyword>
<dbReference type="SUPFAM" id="SSF100879">
    <property type="entry name" value="Lesion bypass DNA polymerase (Y-family), little finger domain"/>
    <property type="match status" value="1"/>
</dbReference>
<evidence type="ECO:0000256" key="6">
    <source>
        <dbReference type="HAMAP-Rule" id="MF_01113"/>
    </source>
</evidence>
<dbReference type="InterPro" id="IPR001126">
    <property type="entry name" value="UmuC"/>
</dbReference>
<dbReference type="PANTHER" id="PTHR11076:SF33">
    <property type="entry name" value="DNA POLYMERASE KAPPA"/>
    <property type="match status" value="1"/>
</dbReference>
<name>A0ABT4X422_9BACI</name>
<proteinExistence type="inferred from homology"/>
<comment type="subcellular location">
    <subcellularLocation>
        <location evidence="6">Cytoplasm</location>
    </subcellularLocation>
</comment>
<sequence length="429" mass="48376">MSNGENREGAALSTGKKRGRVIFHVDMNSFYASVEMAHDPSLVGKPLAIAGNAKERKGIVVTSSYEARARGVKPPMPLWEAKQICPDLLVKPPNFDRYRKSSKAMFQMLREYTDLVEPVSIDEGYMDLTHTPYKEKAYEVALNIQKRLQKELSLPSSIGIAPNKFLAKMASNMKKPLGVTILRKRQVPEILWPLDIGEMHGVGNKTAQKLATLYITKIGDLARADEHVLKQLLGINGPRLKNRANGIDTAEVDPERIYEFKSVGNSATLPYDTADETELNQLIEKLSLSVSERLKRKEVLATKIALLIRYADWTNMTRSKTLQNPTDATNIIAQTAKTLFQKHWQEKEVRLLGVTGTELVKQKDAVKQLDLFSFQEDAKEEPIVKLMNQINEKYGTNLLKKGVKIIKKESKTSGTSFNKDFFQVDRKDE</sequence>